<gene>
    <name evidence="1" type="ORF">FB45DRAFT_704707</name>
</gene>
<keyword evidence="2" id="KW-1185">Reference proteome</keyword>
<accession>A0AAD7C131</accession>
<organism evidence="1 2">
    <name type="scientific">Roridomyces roridus</name>
    <dbReference type="NCBI Taxonomy" id="1738132"/>
    <lineage>
        <taxon>Eukaryota</taxon>
        <taxon>Fungi</taxon>
        <taxon>Dikarya</taxon>
        <taxon>Basidiomycota</taxon>
        <taxon>Agaricomycotina</taxon>
        <taxon>Agaricomycetes</taxon>
        <taxon>Agaricomycetidae</taxon>
        <taxon>Agaricales</taxon>
        <taxon>Marasmiineae</taxon>
        <taxon>Mycenaceae</taxon>
        <taxon>Roridomyces</taxon>
    </lineage>
</organism>
<comment type="caution">
    <text evidence="1">The sequence shown here is derived from an EMBL/GenBank/DDBJ whole genome shotgun (WGS) entry which is preliminary data.</text>
</comment>
<evidence type="ECO:0000313" key="2">
    <source>
        <dbReference type="Proteomes" id="UP001221142"/>
    </source>
</evidence>
<dbReference type="AlphaFoldDB" id="A0AAD7C131"/>
<dbReference type="Gene3D" id="3.40.710.10">
    <property type="entry name" value="DD-peptidase/beta-lactamase superfamily"/>
    <property type="match status" value="1"/>
</dbReference>
<evidence type="ECO:0008006" key="3">
    <source>
        <dbReference type="Google" id="ProtNLM"/>
    </source>
</evidence>
<dbReference type="EMBL" id="JARKIF010000006">
    <property type="protein sequence ID" value="KAJ7636291.1"/>
    <property type="molecule type" value="Genomic_DNA"/>
</dbReference>
<reference evidence="1" key="1">
    <citation type="submission" date="2023-03" db="EMBL/GenBank/DDBJ databases">
        <title>Massive genome expansion in bonnet fungi (Mycena s.s.) driven by repeated elements and novel gene families across ecological guilds.</title>
        <authorList>
            <consortium name="Lawrence Berkeley National Laboratory"/>
            <person name="Harder C.B."/>
            <person name="Miyauchi S."/>
            <person name="Viragh M."/>
            <person name="Kuo A."/>
            <person name="Thoen E."/>
            <person name="Andreopoulos B."/>
            <person name="Lu D."/>
            <person name="Skrede I."/>
            <person name="Drula E."/>
            <person name="Henrissat B."/>
            <person name="Morin E."/>
            <person name="Kohler A."/>
            <person name="Barry K."/>
            <person name="LaButti K."/>
            <person name="Morin E."/>
            <person name="Salamov A."/>
            <person name="Lipzen A."/>
            <person name="Mereny Z."/>
            <person name="Hegedus B."/>
            <person name="Baldrian P."/>
            <person name="Stursova M."/>
            <person name="Weitz H."/>
            <person name="Taylor A."/>
            <person name="Grigoriev I.V."/>
            <person name="Nagy L.G."/>
            <person name="Martin F."/>
            <person name="Kauserud H."/>
        </authorList>
    </citation>
    <scope>NUCLEOTIDE SEQUENCE</scope>
    <source>
        <strain evidence="1">9284</strain>
    </source>
</reference>
<dbReference type="InterPro" id="IPR012338">
    <property type="entry name" value="Beta-lactam/transpept-like"/>
</dbReference>
<dbReference type="Proteomes" id="UP001221142">
    <property type="component" value="Unassembled WGS sequence"/>
</dbReference>
<dbReference type="SUPFAM" id="SSF56601">
    <property type="entry name" value="beta-lactamase/transpeptidase-like"/>
    <property type="match status" value="1"/>
</dbReference>
<evidence type="ECO:0000313" key="1">
    <source>
        <dbReference type="EMBL" id="KAJ7636291.1"/>
    </source>
</evidence>
<feature type="non-terminal residue" evidence="1">
    <location>
        <position position="1"/>
    </location>
</feature>
<name>A0AAD7C131_9AGAR</name>
<proteinExistence type="predicted"/>
<sequence length="82" mass="8512">LFILCSTVHALNNSTEILSPAIDSFISQTLKEWNSPGGMAVAVVRADGQGGWSVETKGYGVASANGSKITPDTIFPIGSNSK</sequence>
<protein>
    <recommendedName>
        <fullName evidence="3">Beta-lactamase-related domain-containing protein</fullName>
    </recommendedName>
</protein>
<feature type="non-terminal residue" evidence="1">
    <location>
        <position position="82"/>
    </location>
</feature>